<keyword evidence="1" id="KW-0175">Coiled coil</keyword>
<gene>
    <name evidence="3" type="ORF">F1559_001954</name>
</gene>
<proteinExistence type="predicted"/>
<protein>
    <submittedName>
        <fullName evidence="3">Uncharacterized protein</fullName>
    </submittedName>
</protein>
<dbReference type="EMBL" id="VWRR01000017">
    <property type="protein sequence ID" value="KAF6000876.1"/>
    <property type="molecule type" value="Genomic_DNA"/>
</dbReference>
<feature type="compositionally biased region" description="Basic and acidic residues" evidence="2">
    <location>
        <begin position="441"/>
        <end position="462"/>
    </location>
</feature>
<comment type="caution">
    <text evidence="3">The sequence shown here is derived from an EMBL/GenBank/DDBJ whole genome shotgun (WGS) entry which is preliminary data.</text>
</comment>
<evidence type="ECO:0000313" key="4">
    <source>
        <dbReference type="Proteomes" id="UP000530660"/>
    </source>
</evidence>
<evidence type="ECO:0000256" key="1">
    <source>
        <dbReference type="SAM" id="Coils"/>
    </source>
</evidence>
<dbReference type="OrthoDB" id="10490989at2759"/>
<reference evidence="3 4" key="1">
    <citation type="journal article" date="2020" name="J. Phycol.">
        <title>Comparative genome analysis reveals Cyanidiococcus gen. nov., a new extremophilic red algal genus sister to Cyanidioschyzon (Cyanidioschyzonaceae, Rhodophyta).</title>
        <authorList>
            <person name="Liu S.-L."/>
            <person name="Chiang Y.-R."/>
            <person name="Yoon H.S."/>
            <person name="Fu H.-Y."/>
        </authorList>
    </citation>
    <scope>NUCLEOTIDE SEQUENCE [LARGE SCALE GENOMIC DNA]</scope>
    <source>
        <strain evidence="3 4">THAL066</strain>
    </source>
</reference>
<keyword evidence="4" id="KW-1185">Reference proteome</keyword>
<sequence>MYLANAFRRSASKSNDAFSRTALVGTGNPHRNWGESYPSTPIGPKTPHTPMLLDNTGCFALSQTGESSSRKDTEPQGEMTENVPRELSPQNVARETTPESFPTTPGLEQGRNPFDDDDVDRMTADIDESEIEAQKKIWDSRRAALANSGGRDRKEQVNTSEASPELESACRSAGRTPAWTMADSIQLTPKNLKNFSGAEQDGDIGNAQSVRQSPPFELSVAEAPEVVTNLSTTFEGAQAPGRVVEEPTEPPTGANVSQDFTHDLTAGSELKPEMPPTLTWDHIPSRIIRDTITSLETQVSQYEKELIVAQDLVGTLKNALSTEQVNRQRHVTKIAELEVQIQQLEEEGRRKSLQIASLEKECEQQGSMIERLRDELVQAQRWSSSIHETEAYTDILAKLRETTEQLDTVRLERDLLEKRLNGSPLDSYAASQMNSVCSTGKENETADEHQRIPAQRRAEESTKSVLRPKQATSQSADGSLVPEAEPVAPAEQSVVKQHVQKFDRLNTSSLLDGHRTSDKRIMRFTDWLGTGKLSDSKSDLRS</sequence>
<feature type="region of interest" description="Disordered" evidence="2">
    <location>
        <begin position="144"/>
        <end position="175"/>
    </location>
</feature>
<feature type="region of interest" description="Disordered" evidence="2">
    <location>
        <begin position="62"/>
        <end position="118"/>
    </location>
</feature>
<feature type="coiled-coil region" evidence="1">
    <location>
        <begin position="292"/>
        <end position="375"/>
    </location>
</feature>
<organism evidence="3 4">
    <name type="scientific">Cyanidiococcus yangmingshanensis</name>
    <dbReference type="NCBI Taxonomy" id="2690220"/>
    <lineage>
        <taxon>Eukaryota</taxon>
        <taxon>Rhodophyta</taxon>
        <taxon>Bangiophyceae</taxon>
        <taxon>Cyanidiales</taxon>
        <taxon>Cyanidiaceae</taxon>
        <taxon>Cyanidiococcus</taxon>
    </lineage>
</organism>
<evidence type="ECO:0000313" key="3">
    <source>
        <dbReference type="EMBL" id="KAF6000876.1"/>
    </source>
</evidence>
<name>A0A7J7ICP0_9RHOD</name>
<feature type="region of interest" description="Disordered" evidence="2">
    <location>
        <begin position="233"/>
        <end position="257"/>
    </location>
</feature>
<evidence type="ECO:0000256" key="2">
    <source>
        <dbReference type="SAM" id="MobiDB-lite"/>
    </source>
</evidence>
<dbReference type="AlphaFoldDB" id="A0A7J7ICP0"/>
<accession>A0A7J7ICP0</accession>
<feature type="compositionally biased region" description="Polar residues" evidence="2">
    <location>
        <begin position="88"/>
        <end position="103"/>
    </location>
</feature>
<dbReference type="Proteomes" id="UP000530660">
    <property type="component" value="Unassembled WGS sequence"/>
</dbReference>
<feature type="region of interest" description="Disordered" evidence="2">
    <location>
        <begin position="436"/>
        <end position="496"/>
    </location>
</feature>